<dbReference type="AlphaFoldDB" id="A0A923IEA9"/>
<evidence type="ECO:0000256" key="1">
    <source>
        <dbReference type="ARBA" id="ARBA00010062"/>
    </source>
</evidence>
<dbReference type="InterPro" id="IPR028081">
    <property type="entry name" value="Leu-bd"/>
</dbReference>
<dbReference type="InterPro" id="IPR028082">
    <property type="entry name" value="Peripla_BP_I"/>
</dbReference>
<gene>
    <name evidence="4" type="ORF">H8S23_05420</name>
</gene>
<dbReference type="Gene3D" id="3.40.50.2300">
    <property type="match status" value="2"/>
</dbReference>
<dbReference type="RefSeq" id="WP_186887313.1">
    <property type="nucleotide sequence ID" value="NZ_JACONZ010000002.1"/>
</dbReference>
<proteinExistence type="inferred from homology"/>
<keyword evidence="2" id="KW-0732">Signal</keyword>
<organism evidence="4 5">
    <name type="scientific">Anaerofilum hominis</name>
    <dbReference type="NCBI Taxonomy" id="2763016"/>
    <lineage>
        <taxon>Bacteria</taxon>
        <taxon>Bacillati</taxon>
        <taxon>Bacillota</taxon>
        <taxon>Clostridia</taxon>
        <taxon>Eubacteriales</taxon>
        <taxon>Oscillospiraceae</taxon>
        <taxon>Anaerofilum</taxon>
    </lineage>
</organism>
<dbReference type="InterPro" id="IPR051010">
    <property type="entry name" value="BCAA_transport"/>
</dbReference>
<dbReference type="SUPFAM" id="SSF53822">
    <property type="entry name" value="Periplasmic binding protein-like I"/>
    <property type="match status" value="1"/>
</dbReference>
<dbReference type="PANTHER" id="PTHR30483:SF6">
    <property type="entry name" value="PERIPLASMIC BINDING PROTEIN OF ABC TRANSPORTER FOR NATURAL AMINO ACIDS"/>
    <property type="match status" value="1"/>
</dbReference>
<feature type="domain" description="Leucine-binding protein" evidence="3">
    <location>
        <begin position="41"/>
        <end position="383"/>
    </location>
</feature>
<comment type="caution">
    <text evidence="4">The sequence shown here is derived from an EMBL/GenBank/DDBJ whole genome shotgun (WGS) entry which is preliminary data.</text>
</comment>
<comment type="similarity">
    <text evidence="1">Belongs to the leucine-binding protein family.</text>
</comment>
<evidence type="ECO:0000313" key="5">
    <source>
        <dbReference type="Proteomes" id="UP000659630"/>
    </source>
</evidence>
<name>A0A923IEA9_9FIRM</name>
<accession>A0A923IEA9</accession>
<dbReference type="Pfam" id="PF13458">
    <property type="entry name" value="Peripla_BP_6"/>
    <property type="match status" value="1"/>
</dbReference>
<reference evidence="4" key="1">
    <citation type="submission" date="2020-08" db="EMBL/GenBank/DDBJ databases">
        <title>Genome public.</title>
        <authorList>
            <person name="Liu C."/>
            <person name="Sun Q."/>
        </authorList>
    </citation>
    <scope>NUCLEOTIDE SEQUENCE</scope>
    <source>
        <strain evidence="4">BX8</strain>
    </source>
</reference>
<sequence length="395" mass="42565">MALTLTFSLAACGGSSSSAEVSGSGGATGSGNLAVAEDEKVYVGVCSHLSGSYSYLYEYAKESFDVCLSYLNANGGIMGHEVEVVWFDLGDSIDTAMNAFELATEDKRLSTIVMSTYSQNCLAVLDAATAAKIPTFMGGSGDAINTGADYIWMNRPLDSSASATIVTYAVDTLKYTKPVICYNTLASTQAGAEYMIEYLGDRGIEVDDAHTFGYSNEEKNFDTYAAQVKSLIDAGECDGILCFGNQTDLAALAKSLDAAGCDVPCMGNAQVINETTLSLAGASINGWYSVAESYAEDEGKLNQEFREIYNEATGHYPTTNLYGGYFLFYLEALCEKAGDPYDRDYINEAIKEVEFDTPSGIYKYWGEGDSNLRNNMYVCVVEDGVAKILNSVEYR</sequence>
<evidence type="ECO:0000313" key="4">
    <source>
        <dbReference type="EMBL" id="MBC5580937.1"/>
    </source>
</evidence>
<dbReference type="PANTHER" id="PTHR30483">
    <property type="entry name" value="LEUCINE-SPECIFIC-BINDING PROTEIN"/>
    <property type="match status" value="1"/>
</dbReference>
<dbReference type="Proteomes" id="UP000659630">
    <property type="component" value="Unassembled WGS sequence"/>
</dbReference>
<evidence type="ECO:0000259" key="3">
    <source>
        <dbReference type="Pfam" id="PF13458"/>
    </source>
</evidence>
<protein>
    <submittedName>
        <fullName evidence="4">ABC transporter substrate-binding protein</fullName>
    </submittedName>
</protein>
<dbReference type="EMBL" id="JACONZ010000002">
    <property type="protein sequence ID" value="MBC5580937.1"/>
    <property type="molecule type" value="Genomic_DNA"/>
</dbReference>
<keyword evidence="5" id="KW-1185">Reference proteome</keyword>
<evidence type="ECO:0000256" key="2">
    <source>
        <dbReference type="ARBA" id="ARBA00022729"/>
    </source>
</evidence>